<dbReference type="InterPro" id="IPR027417">
    <property type="entry name" value="P-loop_NTPase"/>
</dbReference>
<evidence type="ECO:0000256" key="4">
    <source>
        <dbReference type="ARBA" id="ARBA00022741"/>
    </source>
</evidence>
<evidence type="ECO:0000256" key="8">
    <source>
        <dbReference type="SAM" id="MobiDB-lite"/>
    </source>
</evidence>
<keyword evidence="6 9" id="KW-1133">Transmembrane helix</keyword>
<dbReference type="InterPro" id="IPR013525">
    <property type="entry name" value="ABC2_TM"/>
</dbReference>
<dbReference type="InterPro" id="IPR017871">
    <property type="entry name" value="ABC_transporter-like_CS"/>
</dbReference>
<dbReference type="EMBL" id="HBIU01045639">
    <property type="protein sequence ID" value="CAE0641700.1"/>
    <property type="molecule type" value="Transcribed_RNA"/>
</dbReference>
<accession>A0A6S9KQH8</accession>
<feature type="transmembrane region" description="Helical" evidence="9">
    <location>
        <begin position="450"/>
        <end position="474"/>
    </location>
</feature>
<proteinExistence type="predicted"/>
<feature type="compositionally biased region" description="Basic and acidic residues" evidence="8">
    <location>
        <begin position="8"/>
        <end position="18"/>
    </location>
</feature>
<feature type="transmembrane region" description="Helical" evidence="9">
    <location>
        <begin position="519"/>
        <end position="537"/>
    </location>
</feature>
<evidence type="ECO:0000256" key="7">
    <source>
        <dbReference type="ARBA" id="ARBA00023136"/>
    </source>
</evidence>
<dbReference type="Pfam" id="PF01061">
    <property type="entry name" value="ABC2_membrane"/>
    <property type="match status" value="1"/>
</dbReference>
<dbReference type="GO" id="GO:0005524">
    <property type="term" value="F:ATP binding"/>
    <property type="evidence" value="ECO:0007669"/>
    <property type="project" value="UniProtKB-KW"/>
</dbReference>
<evidence type="ECO:0000313" key="11">
    <source>
        <dbReference type="EMBL" id="CAE0641700.1"/>
    </source>
</evidence>
<evidence type="ECO:0000256" key="1">
    <source>
        <dbReference type="ARBA" id="ARBA00004141"/>
    </source>
</evidence>
<feature type="transmembrane region" description="Helical" evidence="9">
    <location>
        <begin position="410"/>
        <end position="430"/>
    </location>
</feature>
<keyword evidence="4" id="KW-0547">Nucleotide-binding</keyword>
<dbReference type="Pfam" id="PF19055">
    <property type="entry name" value="ABC2_membrane_7"/>
    <property type="match status" value="1"/>
</dbReference>
<organism evidence="11">
    <name type="scientific">Heterosigma akashiwo</name>
    <name type="common">Chromophytic alga</name>
    <name type="synonym">Heterosigma carterae</name>
    <dbReference type="NCBI Taxonomy" id="2829"/>
    <lineage>
        <taxon>Eukaryota</taxon>
        <taxon>Sar</taxon>
        <taxon>Stramenopiles</taxon>
        <taxon>Ochrophyta</taxon>
        <taxon>Raphidophyceae</taxon>
        <taxon>Chattonellales</taxon>
        <taxon>Chattonellaceae</taxon>
        <taxon>Heterosigma</taxon>
    </lineage>
</organism>
<feature type="transmembrane region" description="Helical" evidence="9">
    <location>
        <begin position="486"/>
        <end position="507"/>
    </location>
</feature>
<dbReference type="GO" id="GO:0016020">
    <property type="term" value="C:membrane"/>
    <property type="evidence" value="ECO:0007669"/>
    <property type="project" value="UniProtKB-SubCell"/>
</dbReference>
<dbReference type="InterPro" id="IPR043926">
    <property type="entry name" value="ABCG_dom"/>
</dbReference>
<evidence type="ECO:0000256" key="9">
    <source>
        <dbReference type="SAM" id="Phobius"/>
    </source>
</evidence>
<keyword evidence="5" id="KW-0067">ATP-binding</keyword>
<feature type="compositionally biased region" description="Low complexity" evidence="8">
    <location>
        <begin position="32"/>
        <end position="42"/>
    </location>
</feature>
<dbReference type="GO" id="GO:0140359">
    <property type="term" value="F:ABC-type transporter activity"/>
    <property type="evidence" value="ECO:0007669"/>
    <property type="project" value="InterPro"/>
</dbReference>
<keyword evidence="2" id="KW-0813">Transport</keyword>
<feature type="transmembrane region" description="Helical" evidence="9">
    <location>
        <begin position="375"/>
        <end position="394"/>
    </location>
</feature>
<dbReference type="InterPro" id="IPR003593">
    <property type="entry name" value="AAA+_ATPase"/>
</dbReference>
<name>A0A6S9KQH8_HETAK</name>
<evidence type="ECO:0000256" key="6">
    <source>
        <dbReference type="ARBA" id="ARBA00022989"/>
    </source>
</evidence>
<dbReference type="SUPFAM" id="SSF52540">
    <property type="entry name" value="P-loop containing nucleoside triphosphate hydrolases"/>
    <property type="match status" value="1"/>
</dbReference>
<dbReference type="SMART" id="SM00382">
    <property type="entry name" value="AAA"/>
    <property type="match status" value="1"/>
</dbReference>
<keyword evidence="3 9" id="KW-0812">Transmembrane</keyword>
<dbReference type="PROSITE" id="PS50893">
    <property type="entry name" value="ABC_TRANSPORTER_2"/>
    <property type="match status" value="1"/>
</dbReference>
<sequence length="619" mass="68817">MGSTDYPILKEEEVKFDPESQEQDIDVASQKSFASSTNSSRSNGPTLTFENIEYEVFQKKSKERKTLIHPCSGKIKAQEMVCIMGQSGAGKSTLLDILAARIKSSDQLRGSLKYDGVAIGSNYKRVSGYVMQSDALYPLLTVRETFMFAAELRIPGKTRAEKAEVVAQTLRALKLEGVADTVVGDELTRGLSGGEKRRVSIGVDTIHQPGLIFLDEPTSGLDSATALSIVETLDGLRQDGRTVVLTIHQPSMKVFNKFTTAMFLANGHVLYHGPTQALPDFITGSGLATEIPRFTNLPEFFLEIVDEHVGNNDVAELVAKTSGGRGRLLSKEDMDEAWAARRALDHPDYANGFWAESALLARRSLLIFLRTKELLAARFGLSIFMGLVMGSTFWDANRQTQEGIREISSYLIYALAFYLFTSMEAMPIFLNERDIFTRENSRGAYRSISYVLAGTLVFIPVTFILGLVFTSVSWFMVGLPNDANLFFFQVLTLLVTCFLGNCFCTLISGIVPDALTGNSMGTAMLANFFLFSGFFIPRSDIPPYWIWIHWISPFKYSYDALTTNILKAIDTAAAEAELDRLDNTGLNKWYMIIAILGLALLYRSVFWFLLSTKHNGMRK</sequence>
<feature type="region of interest" description="Disordered" evidence="8">
    <location>
        <begin position="1"/>
        <end position="45"/>
    </location>
</feature>
<keyword evidence="7 9" id="KW-0472">Membrane</keyword>
<evidence type="ECO:0000259" key="10">
    <source>
        <dbReference type="PROSITE" id="PS50893"/>
    </source>
</evidence>
<dbReference type="PROSITE" id="PS00211">
    <property type="entry name" value="ABC_TRANSPORTER_1"/>
    <property type="match status" value="1"/>
</dbReference>
<dbReference type="Pfam" id="PF00005">
    <property type="entry name" value="ABC_tran"/>
    <property type="match status" value="1"/>
</dbReference>
<dbReference type="AlphaFoldDB" id="A0A6S9KQH8"/>
<dbReference type="InterPro" id="IPR050352">
    <property type="entry name" value="ABCG_transporters"/>
</dbReference>
<feature type="transmembrane region" description="Helical" evidence="9">
    <location>
        <begin position="589"/>
        <end position="610"/>
    </location>
</feature>
<feature type="domain" description="ABC transporter" evidence="10">
    <location>
        <begin position="47"/>
        <end position="291"/>
    </location>
</feature>
<dbReference type="Gene3D" id="3.40.50.300">
    <property type="entry name" value="P-loop containing nucleotide triphosphate hydrolases"/>
    <property type="match status" value="1"/>
</dbReference>
<dbReference type="CDD" id="cd03213">
    <property type="entry name" value="ABCG_EPDR"/>
    <property type="match status" value="1"/>
</dbReference>
<evidence type="ECO:0000256" key="5">
    <source>
        <dbReference type="ARBA" id="ARBA00022840"/>
    </source>
</evidence>
<dbReference type="PANTHER" id="PTHR48041">
    <property type="entry name" value="ABC TRANSPORTER G FAMILY MEMBER 28"/>
    <property type="match status" value="1"/>
</dbReference>
<comment type="subcellular location">
    <subcellularLocation>
        <location evidence="1">Membrane</location>
        <topology evidence="1">Multi-pass membrane protein</topology>
    </subcellularLocation>
</comment>
<dbReference type="PANTHER" id="PTHR48041:SF134">
    <property type="entry name" value="ABC TRANSPORTER G FAMILY"/>
    <property type="match status" value="1"/>
</dbReference>
<evidence type="ECO:0000256" key="2">
    <source>
        <dbReference type="ARBA" id="ARBA00022448"/>
    </source>
</evidence>
<evidence type="ECO:0000256" key="3">
    <source>
        <dbReference type="ARBA" id="ARBA00022692"/>
    </source>
</evidence>
<dbReference type="GO" id="GO:0016887">
    <property type="term" value="F:ATP hydrolysis activity"/>
    <property type="evidence" value="ECO:0007669"/>
    <property type="project" value="InterPro"/>
</dbReference>
<reference evidence="11" key="1">
    <citation type="submission" date="2021-01" db="EMBL/GenBank/DDBJ databases">
        <authorList>
            <person name="Corre E."/>
            <person name="Pelletier E."/>
            <person name="Niang G."/>
            <person name="Scheremetjew M."/>
            <person name="Finn R."/>
            <person name="Kale V."/>
            <person name="Holt S."/>
            <person name="Cochrane G."/>
            <person name="Meng A."/>
            <person name="Brown T."/>
            <person name="Cohen L."/>
        </authorList>
    </citation>
    <scope>NUCLEOTIDE SEQUENCE</scope>
    <source>
        <strain evidence="11">CCMP3107</strain>
    </source>
</reference>
<gene>
    <name evidence="11" type="ORF">HAKA00212_LOCUS20528</name>
</gene>
<dbReference type="InterPro" id="IPR003439">
    <property type="entry name" value="ABC_transporter-like_ATP-bd"/>
</dbReference>
<protein>
    <recommendedName>
        <fullName evidence="10">ABC transporter domain-containing protein</fullName>
    </recommendedName>
</protein>